<dbReference type="AlphaFoldDB" id="C5DM31"/>
<dbReference type="OMA" id="AIKPAQG"/>
<keyword evidence="2" id="KW-1185">Reference proteome</keyword>
<reference evidence="1 2" key="1">
    <citation type="journal article" date="2009" name="Genome Res.">
        <title>Comparative genomics of protoploid Saccharomycetaceae.</title>
        <authorList>
            <consortium name="The Genolevures Consortium"/>
            <person name="Souciet J.-L."/>
            <person name="Dujon B."/>
            <person name="Gaillardin C."/>
            <person name="Johnston M."/>
            <person name="Baret P.V."/>
            <person name="Cliften P."/>
            <person name="Sherman D.J."/>
            <person name="Weissenbach J."/>
            <person name="Westhof E."/>
            <person name="Wincker P."/>
            <person name="Jubin C."/>
            <person name="Poulain J."/>
            <person name="Barbe V."/>
            <person name="Segurens B."/>
            <person name="Artiguenave F."/>
            <person name="Anthouard V."/>
            <person name="Vacherie B."/>
            <person name="Val M.-E."/>
            <person name="Fulton R.S."/>
            <person name="Minx P."/>
            <person name="Wilson R."/>
            <person name="Durrens P."/>
            <person name="Jean G."/>
            <person name="Marck C."/>
            <person name="Martin T."/>
            <person name="Nikolski M."/>
            <person name="Rolland T."/>
            <person name="Seret M.-L."/>
            <person name="Casaregola S."/>
            <person name="Despons L."/>
            <person name="Fairhead C."/>
            <person name="Fischer G."/>
            <person name="Lafontaine I."/>
            <person name="Leh V."/>
            <person name="Lemaire M."/>
            <person name="de Montigny J."/>
            <person name="Neuveglise C."/>
            <person name="Thierry A."/>
            <person name="Blanc-Lenfle I."/>
            <person name="Bleykasten C."/>
            <person name="Diffels J."/>
            <person name="Fritsch E."/>
            <person name="Frangeul L."/>
            <person name="Goeffon A."/>
            <person name="Jauniaux N."/>
            <person name="Kachouri-Lafond R."/>
            <person name="Payen C."/>
            <person name="Potier S."/>
            <person name="Pribylova L."/>
            <person name="Ozanne C."/>
            <person name="Richard G.-F."/>
            <person name="Sacerdot C."/>
            <person name="Straub M.-L."/>
            <person name="Talla E."/>
        </authorList>
    </citation>
    <scope>NUCLEOTIDE SEQUENCE [LARGE SCALE GENOMIC DNA]</scope>
    <source>
        <strain evidence="2">ATCC 56472 / CBS 6340 / NRRL Y-8284</strain>
    </source>
</reference>
<accession>C5DM31</accession>
<name>C5DM31_LACTC</name>
<dbReference type="InterPro" id="IPR021278">
    <property type="entry name" value="ATP19"/>
</dbReference>
<dbReference type="HOGENOM" id="CLU_2483758_0_0_1"/>
<organism evidence="1 2">
    <name type="scientific">Lachancea thermotolerans (strain ATCC 56472 / CBS 6340 / NRRL Y-8284)</name>
    <name type="common">Yeast</name>
    <name type="synonym">Kluyveromyces thermotolerans</name>
    <dbReference type="NCBI Taxonomy" id="559295"/>
    <lineage>
        <taxon>Eukaryota</taxon>
        <taxon>Fungi</taxon>
        <taxon>Dikarya</taxon>
        <taxon>Ascomycota</taxon>
        <taxon>Saccharomycotina</taxon>
        <taxon>Saccharomycetes</taxon>
        <taxon>Saccharomycetales</taxon>
        <taxon>Saccharomycetaceae</taxon>
        <taxon>Lachancea</taxon>
    </lineage>
</organism>
<gene>
    <name evidence="1" type="ordered locus">KLTH0G05566g</name>
</gene>
<dbReference type="GeneID" id="8293546"/>
<sequence>MLVPKRILLASAIKPAQGDEVERCLTIQPHVLAIATIASTVGVAAYSMSGSKAEAAPQPASAMSTQESGGLDVEKLIDNYLKQSEKN</sequence>
<dbReference type="EMBL" id="CU928171">
    <property type="protein sequence ID" value="CAR24842.1"/>
    <property type="molecule type" value="Genomic_DNA"/>
</dbReference>
<dbReference type="RefSeq" id="XP_002555279.1">
    <property type="nucleotide sequence ID" value="XM_002555233.1"/>
</dbReference>
<evidence type="ECO:0000313" key="1">
    <source>
        <dbReference type="EMBL" id="CAR24842.1"/>
    </source>
</evidence>
<dbReference type="Proteomes" id="UP000002036">
    <property type="component" value="Chromosome G"/>
</dbReference>
<dbReference type="FunCoup" id="C5DM31">
    <property type="interactions" value="66"/>
</dbReference>
<dbReference type="KEGG" id="lth:KLTH0G05566g"/>
<dbReference type="STRING" id="559295.C5DM31"/>
<evidence type="ECO:0000313" key="2">
    <source>
        <dbReference type="Proteomes" id="UP000002036"/>
    </source>
</evidence>
<proteinExistence type="predicted"/>
<dbReference type="Pfam" id="PF11022">
    <property type="entry name" value="ATP19"/>
    <property type="match status" value="1"/>
</dbReference>
<protein>
    <submittedName>
        <fullName evidence="1">KLTH0G05566p</fullName>
    </submittedName>
</protein>
<dbReference type="OrthoDB" id="2094445at2759"/>
<dbReference type="InParanoid" id="C5DM31"/>